<evidence type="ECO:0000313" key="6">
    <source>
        <dbReference type="Proteomes" id="UP000620124"/>
    </source>
</evidence>
<keyword evidence="2" id="KW-0479">Metal-binding</keyword>
<proteinExistence type="predicted"/>
<dbReference type="InterPro" id="IPR001878">
    <property type="entry name" value="Znf_CCHC"/>
</dbReference>
<dbReference type="GO" id="GO:0008270">
    <property type="term" value="F:zinc ion binding"/>
    <property type="evidence" value="ECO:0007669"/>
    <property type="project" value="UniProtKB-KW"/>
</dbReference>
<gene>
    <name evidence="5" type="ORF">MVEN_01973200</name>
</gene>
<dbReference type="Gene3D" id="4.10.60.10">
    <property type="entry name" value="Zinc finger, CCHC-type"/>
    <property type="match status" value="1"/>
</dbReference>
<evidence type="ECO:0000313" key="5">
    <source>
        <dbReference type="EMBL" id="KAF7338970.1"/>
    </source>
</evidence>
<keyword evidence="2" id="KW-0862">Zinc</keyword>
<keyword evidence="2" id="KW-0863">Zinc-finger</keyword>
<dbReference type="PROSITE" id="PS50158">
    <property type="entry name" value="ZF_CCHC"/>
    <property type="match status" value="1"/>
</dbReference>
<reference evidence="5" key="1">
    <citation type="submission" date="2020-05" db="EMBL/GenBank/DDBJ databases">
        <title>Mycena genomes resolve the evolution of fungal bioluminescence.</title>
        <authorList>
            <person name="Tsai I.J."/>
        </authorList>
    </citation>
    <scope>NUCLEOTIDE SEQUENCE</scope>
    <source>
        <strain evidence="5">CCC161011</strain>
    </source>
</reference>
<name>A0A8H6XCT2_9AGAR</name>
<keyword evidence="1" id="KW-0507">mRNA processing</keyword>
<accession>A0A8H6XCT2</accession>
<evidence type="ECO:0000256" key="2">
    <source>
        <dbReference type="PROSITE-ProRule" id="PRU00047"/>
    </source>
</evidence>
<dbReference type="InterPro" id="IPR036875">
    <property type="entry name" value="Znf_CCHC_sf"/>
</dbReference>
<evidence type="ECO:0000259" key="4">
    <source>
        <dbReference type="PROSITE" id="PS50158"/>
    </source>
</evidence>
<dbReference type="Proteomes" id="UP000620124">
    <property type="component" value="Unassembled WGS sequence"/>
</dbReference>
<feature type="region of interest" description="Disordered" evidence="3">
    <location>
        <begin position="76"/>
        <end position="122"/>
    </location>
</feature>
<dbReference type="SMART" id="SM00343">
    <property type="entry name" value="ZnF_C2HC"/>
    <property type="match status" value="2"/>
</dbReference>
<dbReference type="SUPFAM" id="SSF57756">
    <property type="entry name" value="Retrovirus zinc finger-like domains"/>
    <property type="match status" value="1"/>
</dbReference>
<protein>
    <recommendedName>
        <fullName evidence="4">CCHC-type domain-containing protein</fullName>
    </recommendedName>
</protein>
<keyword evidence="6" id="KW-1185">Reference proteome</keyword>
<dbReference type="AlphaFoldDB" id="A0A8H6XCT2"/>
<feature type="compositionally biased region" description="Basic residues" evidence="3">
    <location>
        <begin position="89"/>
        <end position="99"/>
    </location>
</feature>
<organism evidence="5 6">
    <name type="scientific">Mycena venus</name>
    <dbReference type="NCBI Taxonomy" id="2733690"/>
    <lineage>
        <taxon>Eukaryota</taxon>
        <taxon>Fungi</taxon>
        <taxon>Dikarya</taxon>
        <taxon>Basidiomycota</taxon>
        <taxon>Agaricomycotina</taxon>
        <taxon>Agaricomycetes</taxon>
        <taxon>Agaricomycetidae</taxon>
        <taxon>Agaricales</taxon>
        <taxon>Marasmiineae</taxon>
        <taxon>Mycenaceae</taxon>
        <taxon>Mycena</taxon>
    </lineage>
</organism>
<comment type="caution">
    <text evidence="5">The sequence shown here is derived from an EMBL/GenBank/DDBJ whole genome shotgun (WGS) entry which is preliminary data.</text>
</comment>
<dbReference type="GO" id="GO:0003676">
    <property type="term" value="F:nucleic acid binding"/>
    <property type="evidence" value="ECO:0007669"/>
    <property type="project" value="InterPro"/>
</dbReference>
<evidence type="ECO:0000256" key="3">
    <source>
        <dbReference type="SAM" id="MobiDB-lite"/>
    </source>
</evidence>
<dbReference type="GO" id="GO:0006397">
    <property type="term" value="P:mRNA processing"/>
    <property type="evidence" value="ECO:0007669"/>
    <property type="project" value="UniProtKB-KW"/>
</dbReference>
<feature type="domain" description="CCHC-type" evidence="4">
    <location>
        <begin position="12"/>
        <end position="26"/>
    </location>
</feature>
<sequence length="122" mass="12283">MAENRSGMTEACYKCSEEGHFSANCPTTGGAGAKSKLGGSGSALTCFKCGEGVHFFNGASNLPSLEVCALMSACTSDGLGSGSAPRRSLSSRRTAKRGRGNGSSSGGSERASYPSRSLTPSS</sequence>
<evidence type="ECO:0000256" key="1">
    <source>
        <dbReference type="ARBA" id="ARBA00022664"/>
    </source>
</evidence>
<dbReference type="EMBL" id="JACAZI010000020">
    <property type="protein sequence ID" value="KAF7338970.1"/>
    <property type="molecule type" value="Genomic_DNA"/>
</dbReference>
<dbReference type="Pfam" id="PF00098">
    <property type="entry name" value="zf-CCHC"/>
    <property type="match status" value="1"/>
</dbReference>